<organism evidence="2 3">
    <name type="scientific">Chryseobacterium culicis</name>
    <dbReference type="NCBI Taxonomy" id="680127"/>
    <lineage>
        <taxon>Bacteria</taxon>
        <taxon>Pseudomonadati</taxon>
        <taxon>Bacteroidota</taxon>
        <taxon>Flavobacteriia</taxon>
        <taxon>Flavobacteriales</taxon>
        <taxon>Weeksellaceae</taxon>
        <taxon>Chryseobacterium group</taxon>
        <taxon>Chryseobacterium</taxon>
    </lineage>
</organism>
<protein>
    <submittedName>
        <fullName evidence="2">Uncharacterized protein</fullName>
    </submittedName>
</protein>
<evidence type="ECO:0000313" key="2">
    <source>
        <dbReference type="EMBL" id="SEH39153.1"/>
    </source>
</evidence>
<keyword evidence="1" id="KW-0472">Membrane</keyword>
<keyword evidence="1" id="KW-1133">Transmembrane helix</keyword>
<dbReference type="EMBL" id="FNWQ01000005">
    <property type="protein sequence ID" value="SEH39153.1"/>
    <property type="molecule type" value="Genomic_DNA"/>
</dbReference>
<sequence>MKFSEGIQRSLPFGYLFLVVMGILKESVFYYQIGINILKYSTIMDILISPIATLTSHPVILIALIIIVVSSFAFPSFLSRQANKNKKWALKMASLKDHENMTKEAIENHFTNMFVRFLAMMLLSFFLGIGWGEGMGLTRKIRENRLKYDYTINYGDDNADQVHLIGSNSMYYIYLAKGSKIIKIVPLGSIKSIELTHNKKIEPSE</sequence>
<dbReference type="RefSeq" id="WP_089694262.1">
    <property type="nucleotide sequence ID" value="NZ_FNWQ01000005.1"/>
</dbReference>
<dbReference type="AlphaFoldDB" id="A0A1H6HTB3"/>
<dbReference type="Proteomes" id="UP000198561">
    <property type="component" value="Unassembled WGS sequence"/>
</dbReference>
<feature type="transmembrane region" description="Helical" evidence="1">
    <location>
        <begin position="59"/>
        <end position="78"/>
    </location>
</feature>
<feature type="transmembrane region" description="Helical" evidence="1">
    <location>
        <begin position="12"/>
        <end position="38"/>
    </location>
</feature>
<gene>
    <name evidence="2" type="ORF">SAMN05421593_3603</name>
</gene>
<reference evidence="2 3" key="1">
    <citation type="submission" date="2016-10" db="EMBL/GenBank/DDBJ databases">
        <authorList>
            <person name="de Groot N.N."/>
        </authorList>
    </citation>
    <scope>NUCLEOTIDE SEQUENCE [LARGE SCALE GENOMIC DNA]</scope>
    <source>
        <strain evidence="2 3">DSM 23031</strain>
    </source>
</reference>
<evidence type="ECO:0000313" key="3">
    <source>
        <dbReference type="Proteomes" id="UP000198561"/>
    </source>
</evidence>
<evidence type="ECO:0000256" key="1">
    <source>
        <dbReference type="SAM" id="Phobius"/>
    </source>
</evidence>
<keyword evidence="1" id="KW-0812">Transmembrane</keyword>
<feature type="transmembrane region" description="Helical" evidence="1">
    <location>
        <begin position="113"/>
        <end position="132"/>
    </location>
</feature>
<accession>A0A1H6HTB3</accession>
<name>A0A1H6HTB3_CHRCI</name>
<proteinExistence type="predicted"/>
<dbReference type="OrthoDB" id="1200238at2"/>